<sequence length="76" mass="8202">MQMNVSEAKAKLSELIAAVERGEEVIIARGGVPVAQLVPARTRGIRLGLLEDKVSKESLPDFLEPMSEAELAEWGA</sequence>
<dbReference type="RefSeq" id="WP_132696814.1">
    <property type="nucleotide sequence ID" value="NZ_SLVM01000036.1"/>
</dbReference>
<comment type="similarity">
    <text evidence="1 2">Belongs to the phD/YefM antitoxin family.</text>
</comment>
<keyword evidence="4" id="KW-1185">Reference proteome</keyword>
<dbReference type="Pfam" id="PF02604">
    <property type="entry name" value="PhdYeFM_antitox"/>
    <property type="match status" value="1"/>
</dbReference>
<proteinExistence type="inferred from homology"/>
<dbReference type="InterPro" id="IPR036165">
    <property type="entry name" value="YefM-like_sf"/>
</dbReference>
<dbReference type="AlphaFoldDB" id="A0A4R1YI29"/>
<gene>
    <name evidence="3" type="ORF">EV216_13619</name>
</gene>
<accession>A0A4R1YI29</accession>
<dbReference type="Proteomes" id="UP000295277">
    <property type="component" value="Unassembled WGS sequence"/>
</dbReference>
<reference evidence="3 4" key="1">
    <citation type="submission" date="2019-03" db="EMBL/GenBank/DDBJ databases">
        <title>Genomic Encyclopedia of Type Strains, Phase IV (KMG-IV): sequencing the most valuable type-strain genomes for metagenomic binning, comparative biology and taxonomic classification.</title>
        <authorList>
            <person name="Goeker M."/>
        </authorList>
    </citation>
    <scope>NUCLEOTIDE SEQUENCE [LARGE SCALE GENOMIC DNA]</scope>
    <source>
        <strain evidence="3 4">DSM 21153</strain>
    </source>
</reference>
<evidence type="ECO:0000256" key="1">
    <source>
        <dbReference type="ARBA" id="ARBA00009981"/>
    </source>
</evidence>
<organism evidence="3 4">
    <name type="scientific">Rhodovulum steppense</name>
    <dbReference type="NCBI Taxonomy" id="540251"/>
    <lineage>
        <taxon>Bacteria</taxon>
        <taxon>Pseudomonadati</taxon>
        <taxon>Pseudomonadota</taxon>
        <taxon>Alphaproteobacteria</taxon>
        <taxon>Rhodobacterales</taxon>
        <taxon>Paracoccaceae</taxon>
        <taxon>Rhodovulum</taxon>
    </lineage>
</organism>
<evidence type="ECO:0000313" key="3">
    <source>
        <dbReference type="EMBL" id="TCM75891.1"/>
    </source>
</evidence>
<dbReference type="SUPFAM" id="SSF143120">
    <property type="entry name" value="YefM-like"/>
    <property type="match status" value="1"/>
</dbReference>
<name>A0A4R1YI29_9RHOB</name>
<dbReference type="OrthoDB" id="9800503at2"/>
<protein>
    <recommendedName>
        <fullName evidence="2">Antitoxin</fullName>
    </recommendedName>
</protein>
<dbReference type="InterPro" id="IPR006442">
    <property type="entry name" value="Antitoxin_Phd/YefM"/>
</dbReference>
<comment type="caution">
    <text evidence="3">The sequence shown here is derived from an EMBL/GenBank/DDBJ whole genome shotgun (WGS) entry which is preliminary data.</text>
</comment>
<comment type="function">
    <text evidence="2">Antitoxin component of a type II toxin-antitoxin (TA) system.</text>
</comment>
<dbReference type="EMBL" id="SLVM01000036">
    <property type="protein sequence ID" value="TCM75891.1"/>
    <property type="molecule type" value="Genomic_DNA"/>
</dbReference>
<dbReference type="Gene3D" id="3.40.1620.10">
    <property type="entry name" value="YefM-like domain"/>
    <property type="match status" value="1"/>
</dbReference>
<dbReference type="NCBIfam" id="TIGR01552">
    <property type="entry name" value="phd_fam"/>
    <property type="match status" value="1"/>
</dbReference>
<evidence type="ECO:0000313" key="4">
    <source>
        <dbReference type="Proteomes" id="UP000295277"/>
    </source>
</evidence>
<evidence type="ECO:0000256" key="2">
    <source>
        <dbReference type="RuleBase" id="RU362080"/>
    </source>
</evidence>